<evidence type="ECO:0000256" key="1">
    <source>
        <dbReference type="SAM" id="SignalP"/>
    </source>
</evidence>
<evidence type="ECO:0008006" key="4">
    <source>
        <dbReference type="Google" id="ProtNLM"/>
    </source>
</evidence>
<organism evidence="2 3">
    <name type="scientific">Lasiosphaeria miniovina</name>
    <dbReference type="NCBI Taxonomy" id="1954250"/>
    <lineage>
        <taxon>Eukaryota</taxon>
        <taxon>Fungi</taxon>
        <taxon>Dikarya</taxon>
        <taxon>Ascomycota</taxon>
        <taxon>Pezizomycotina</taxon>
        <taxon>Sordariomycetes</taxon>
        <taxon>Sordariomycetidae</taxon>
        <taxon>Sordariales</taxon>
        <taxon>Lasiosphaeriaceae</taxon>
        <taxon>Lasiosphaeria</taxon>
    </lineage>
</organism>
<feature type="signal peptide" evidence="1">
    <location>
        <begin position="1"/>
        <end position="22"/>
    </location>
</feature>
<gene>
    <name evidence="2" type="ORF">B0T26DRAFT_81322</name>
</gene>
<sequence>MPWLQQAWAVGALILGTRVSDCLPFFSPLVLFQPFTDRAKFAQRLVKADGLQLRLRANPDSTLFLWLYFDLSASSASEDVVALTGPTGPSRRLHITLTRPNWPG</sequence>
<accession>A0AA40BIC7</accession>
<reference evidence="2" key="1">
    <citation type="submission" date="2023-06" db="EMBL/GenBank/DDBJ databases">
        <title>Genome-scale phylogeny and comparative genomics of the fungal order Sordariales.</title>
        <authorList>
            <consortium name="Lawrence Berkeley National Laboratory"/>
            <person name="Hensen N."/>
            <person name="Bonometti L."/>
            <person name="Westerberg I."/>
            <person name="Brannstrom I.O."/>
            <person name="Guillou S."/>
            <person name="Cros-Aarteil S."/>
            <person name="Calhoun S."/>
            <person name="Haridas S."/>
            <person name="Kuo A."/>
            <person name="Mondo S."/>
            <person name="Pangilinan J."/>
            <person name="Riley R."/>
            <person name="LaButti K."/>
            <person name="Andreopoulos B."/>
            <person name="Lipzen A."/>
            <person name="Chen C."/>
            <person name="Yanf M."/>
            <person name="Daum C."/>
            <person name="Ng V."/>
            <person name="Clum A."/>
            <person name="Steindorff A."/>
            <person name="Ohm R."/>
            <person name="Martin F."/>
            <person name="Silar P."/>
            <person name="Natvig D."/>
            <person name="Lalanne C."/>
            <person name="Gautier V."/>
            <person name="Ament-velasquez S.L."/>
            <person name="Kruys A."/>
            <person name="Hutchinson M.I."/>
            <person name="Powell A.J."/>
            <person name="Barry K."/>
            <person name="Miller A.N."/>
            <person name="Grigoriev I.V."/>
            <person name="Debuchy R."/>
            <person name="Gladieux P."/>
            <person name="Thoren M.H."/>
            <person name="Johannesson H."/>
        </authorList>
    </citation>
    <scope>NUCLEOTIDE SEQUENCE</scope>
    <source>
        <strain evidence="2">SMH2392-1A</strain>
    </source>
</reference>
<comment type="caution">
    <text evidence="2">The sequence shown here is derived from an EMBL/GenBank/DDBJ whole genome shotgun (WGS) entry which is preliminary data.</text>
</comment>
<dbReference type="Proteomes" id="UP001172101">
    <property type="component" value="Unassembled WGS sequence"/>
</dbReference>
<evidence type="ECO:0000313" key="3">
    <source>
        <dbReference type="Proteomes" id="UP001172101"/>
    </source>
</evidence>
<dbReference type="AlphaFoldDB" id="A0AA40BIC7"/>
<evidence type="ECO:0000313" key="2">
    <source>
        <dbReference type="EMBL" id="KAK0734772.1"/>
    </source>
</evidence>
<dbReference type="EMBL" id="JAUIRO010000001">
    <property type="protein sequence ID" value="KAK0734772.1"/>
    <property type="molecule type" value="Genomic_DNA"/>
</dbReference>
<feature type="chain" id="PRO_5041462854" description="Secreted protein" evidence="1">
    <location>
        <begin position="23"/>
        <end position="104"/>
    </location>
</feature>
<dbReference type="GeneID" id="85330598"/>
<proteinExistence type="predicted"/>
<protein>
    <recommendedName>
        <fullName evidence="4">Secreted protein</fullName>
    </recommendedName>
</protein>
<name>A0AA40BIC7_9PEZI</name>
<keyword evidence="1" id="KW-0732">Signal</keyword>
<dbReference type="RefSeq" id="XP_060303649.1">
    <property type="nucleotide sequence ID" value="XM_060447328.1"/>
</dbReference>
<keyword evidence="3" id="KW-1185">Reference proteome</keyword>